<dbReference type="SUPFAM" id="SSF88946">
    <property type="entry name" value="Sigma2 domain of RNA polymerase sigma factors"/>
    <property type="match status" value="1"/>
</dbReference>
<dbReference type="PANTHER" id="PTHR43133">
    <property type="entry name" value="RNA POLYMERASE ECF-TYPE SIGMA FACTO"/>
    <property type="match status" value="1"/>
</dbReference>
<dbReference type="InterPro" id="IPR014284">
    <property type="entry name" value="RNA_pol_sigma-70_dom"/>
</dbReference>
<comment type="similarity">
    <text evidence="1">Belongs to the sigma-70 factor family. ECF subfamily.</text>
</comment>
<keyword evidence="8" id="KW-1185">Reference proteome</keyword>
<dbReference type="PANTHER" id="PTHR43133:SF63">
    <property type="entry name" value="RNA POLYMERASE SIGMA FACTOR FECI-RELATED"/>
    <property type="match status" value="1"/>
</dbReference>
<evidence type="ECO:0000256" key="4">
    <source>
        <dbReference type="ARBA" id="ARBA00023163"/>
    </source>
</evidence>
<dbReference type="InterPro" id="IPR013325">
    <property type="entry name" value="RNA_pol_sigma_r2"/>
</dbReference>
<dbReference type="Gene3D" id="1.10.1740.10">
    <property type="match status" value="1"/>
</dbReference>
<evidence type="ECO:0000256" key="2">
    <source>
        <dbReference type="ARBA" id="ARBA00023015"/>
    </source>
</evidence>
<proteinExistence type="inferred from homology"/>
<dbReference type="InterPro" id="IPR039425">
    <property type="entry name" value="RNA_pol_sigma-70-like"/>
</dbReference>
<evidence type="ECO:0000259" key="5">
    <source>
        <dbReference type="Pfam" id="PF04542"/>
    </source>
</evidence>
<accession>A0ABQ6YC17</accession>
<sequence>MHGDNDKLKVYLEHRAALINYATPLTGSRATAEEVVQDAWLRFASSTAPRQPAQYLYRIVRNLATDLTRRLMLENRYRHSDDEEPLHAWMAPGALPEPERSLLNTQQLDEVRKALEALPETTRKALEMHRLGEARLHDIAKTLNVSTSTAQRLVHQGLVRIALHLDRANQSAADDDRDDD</sequence>
<dbReference type="SUPFAM" id="SSF88659">
    <property type="entry name" value="Sigma3 and sigma4 domains of RNA polymerase sigma factors"/>
    <property type="match status" value="1"/>
</dbReference>
<dbReference type="InterPro" id="IPR013249">
    <property type="entry name" value="RNA_pol_sigma70_r4_t2"/>
</dbReference>
<dbReference type="InterPro" id="IPR036388">
    <property type="entry name" value="WH-like_DNA-bd_sf"/>
</dbReference>
<evidence type="ECO:0000256" key="1">
    <source>
        <dbReference type="ARBA" id="ARBA00010641"/>
    </source>
</evidence>
<evidence type="ECO:0000256" key="3">
    <source>
        <dbReference type="ARBA" id="ARBA00023082"/>
    </source>
</evidence>
<keyword evidence="3" id="KW-0731">Sigma factor</keyword>
<dbReference type="Pfam" id="PF08281">
    <property type="entry name" value="Sigma70_r4_2"/>
    <property type="match status" value="1"/>
</dbReference>
<gene>
    <name evidence="7" type="ORF">A6D6_01166</name>
</gene>
<dbReference type="NCBIfam" id="TIGR02937">
    <property type="entry name" value="sigma70-ECF"/>
    <property type="match status" value="1"/>
</dbReference>
<dbReference type="InterPro" id="IPR007627">
    <property type="entry name" value="RNA_pol_sigma70_r2"/>
</dbReference>
<dbReference type="Pfam" id="PF04542">
    <property type="entry name" value="Sigma70_r2"/>
    <property type="match status" value="1"/>
</dbReference>
<feature type="domain" description="RNA polymerase sigma factor 70 region 4 type 2" evidence="6">
    <location>
        <begin position="109"/>
        <end position="160"/>
    </location>
</feature>
<protein>
    <submittedName>
        <fullName evidence="7">ECF family RNA polymerase sigma factor</fullName>
    </submittedName>
</protein>
<dbReference type="EMBL" id="AQPF01000005">
    <property type="protein sequence ID" value="KAF0807167.1"/>
    <property type="molecule type" value="Genomic_DNA"/>
</dbReference>
<evidence type="ECO:0000313" key="8">
    <source>
        <dbReference type="Proteomes" id="UP000771797"/>
    </source>
</evidence>
<comment type="caution">
    <text evidence="7">The sequence shown here is derived from an EMBL/GenBank/DDBJ whole genome shotgun (WGS) entry which is preliminary data.</text>
</comment>
<evidence type="ECO:0000313" key="7">
    <source>
        <dbReference type="EMBL" id="KAF0807167.1"/>
    </source>
</evidence>
<name>A0ABQ6YC17_9GAMM</name>
<dbReference type="Proteomes" id="UP000771797">
    <property type="component" value="Unassembled WGS sequence"/>
</dbReference>
<evidence type="ECO:0000259" key="6">
    <source>
        <dbReference type="Pfam" id="PF08281"/>
    </source>
</evidence>
<organism evidence="7 8">
    <name type="scientific">Alcanivorax xiamenensis</name>
    <dbReference type="NCBI Taxonomy" id="1177156"/>
    <lineage>
        <taxon>Bacteria</taxon>
        <taxon>Pseudomonadati</taxon>
        <taxon>Pseudomonadota</taxon>
        <taxon>Gammaproteobacteria</taxon>
        <taxon>Oceanospirillales</taxon>
        <taxon>Alcanivoracaceae</taxon>
        <taxon>Alcanivorax</taxon>
    </lineage>
</organism>
<dbReference type="Gene3D" id="1.10.10.10">
    <property type="entry name" value="Winged helix-like DNA-binding domain superfamily/Winged helix DNA-binding domain"/>
    <property type="match status" value="1"/>
</dbReference>
<feature type="domain" description="RNA polymerase sigma-70 region 2" evidence="5">
    <location>
        <begin position="11"/>
        <end position="70"/>
    </location>
</feature>
<keyword evidence="4" id="KW-0804">Transcription</keyword>
<dbReference type="InterPro" id="IPR013324">
    <property type="entry name" value="RNA_pol_sigma_r3/r4-like"/>
</dbReference>
<keyword evidence="2" id="KW-0805">Transcription regulation</keyword>
<dbReference type="RefSeq" id="WP_133490475.1">
    <property type="nucleotide sequence ID" value="NZ_AQPF01000005.1"/>
</dbReference>
<reference evidence="7 8" key="1">
    <citation type="submission" date="2012-09" db="EMBL/GenBank/DDBJ databases">
        <title>Genome Sequence of alkane-degrading Bacterium Alcanivorax sp. 6-D-6.</title>
        <authorList>
            <person name="Lai Q."/>
            <person name="Shao Z."/>
        </authorList>
    </citation>
    <scope>NUCLEOTIDE SEQUENCE [LARGE SCALE GENOMIC DNA]</scope>
    <source>
        <strain evidence="7 8">6-D-6</strain>
    </source>
</reference>